<feature type="compositionally biased region" description="Basic residues" evidence="1">
    <location>
        <begin position="28"/>
        <end position="40"/>
    </location>
</feature>
<feature type="region of interest" description="Disordered" evidence="1">
    <location>
        <begin position="1"/>
        <end position="62"/>
    </location>
</feature>
<protein>
    <submittedName>
        <fullName evidence="2">Uncharacterized protein</fullName>
    </submittedName>
</protein>
<proteinExistence type="predicted"/>
<evidence type="ECO:0000313" key="2">
    <source>
        <dbReference type="EMBL" id="CAG7655864.1"/>
    </source>
</evidence>
<accession>A0A9W4H7D9</accession>
<dbReference type="AlphaFoldDB" id="A0A9W4H7D9"/>
<evidence type="ECO:0000256" key="1">
    <source>
        <dbReference type="SAM" id="MobiDB-lite"/>
    </source>
</evidence>
<reference evidence="2" key="1">
    <citation type="submission" date="2021-06" db="EMBL/GenBank/DDBJ databases">
        <authorList>
            <person name="Arsene-Ploetze F."/>
        </authorList>
    </citation>
    <scope>NUCLEOTIDE SEQUENCE</scope>
    <source>
        <strain evidence="2">SBRY1</strain>
    </source>
</reference>
<sequence length="62" mass="7174">MGVQQHQRPEVDGQRQAAGERRGQQVPRRARLQHRQRHPAGRVDLQRRRQPAVDGELTPTGY</sequence>
<evidence type="ECO:0000313" key="3">
    <source>
        <dbReference type="Proteomes" id="UP001153328"/>
    </source>
</evidence>
<dbReference type="Proteomes" id="UP001153328">
    <property type="component" value="Unassembled WGS sequence"/>
</dbReference>
<feature type="compositionally biased region" description="Basic and acidic residues" evidence="1">
    <location>
        <begin position="7"/>
        <end position="23"/>
    </location>
</feature>
<gene>
    <name evidence="2" type="ORF">SBRY_70269</name>
</gene>
<organism evidence="2 3">
    <name type="scientific">Actinacidiphila bryophytorum</name>
    <dbReference type="NCBI Taxonomy" id="1436133"/>
    <lineage>
        <taxon>Bacteria</taxon>
        <taxon>Bacillati</taxon>
        <taxon>Actinomycetota</taxon>
        <taxon>Actinomycetes</taxon>
        <taxon>Kitasatosporales</taxon>
        <taxon>Streptomycetaceae</taxon>
        <taxon>Actinacidiphila</taxon>
    </lineage>
</organism>
<comment type="caution">
    <text evidence="2">The sequence shown here is derived from an EMBL/GenBank/DDBJ whole genome shotgun (WGS) entry which is preliminary data.</text>
</comment>
<keyword evidence="3" id="KW-1185">Reference proteome</keyword>
<dbReference type="EMBL" id="CAJVAX010000021">
    <property type="protein sequence ID" value="CAG7655864.1"/>
    <property type="molecule type" value="Genomic_DNA"/>
</dbReference>
<name>A0A9W4H7D9_9ACTN</name>